<protein>
    <submittedName>
        <fullName evidence="9">DMT family transporter</fullName>
    </submittedName>
</protein>
<dbReference type="Proteomes" id="UP001164803">
    <property type="component" value="Chromosome"/>
</dbReference>
<organism evidence="9 10">
    <name type="scientific">Alicyclobacillus dauci</name>
    <dbReference type="NCBI Taxonomy" id="1475485"/>
    <lineage>
        <taxon>Bacteria</taxon>
        <taxon>Bacillati</taxon>
        <taxon>Bacillota</taxon>
        <taxon>Bacilli</taxon>
        <taxon>Bacillales</taxon>
        <taxon>Alicyclobacillaceae</taxon>
        <taxon>Alicyclobacillus</taxon>
    </lineage>
</organism>
<evidence type="ECO:0000256" key="1">
    <source>
        <dbReference type="ARBA" id="ARBA00004651"/>
    </source>
</evidence>
<dbReference type="InterPro" id="IPR050638">
    <property type="entry name" value="AA-Vitamin_Transporters"/>
</dbReference>
<keyword evidence="6 7" id="KW-0472">Membrane</keyword>
<accession>A0ABY6YZI4</accession>
<evidence type="ECO:0000256" key="5">
    <source>
        <dbReference type="ARBA" id="ARBA00022989"/>
    </source>
</evidence>
<reference evidence="9" key="1">
    <citation type="submission" date="2022-08" db="EMBL/GenBank/DDBJ databases">
        <title>Alicyclobacillus dauci DSM2870, complete genome.</title>
        <authorList>
            <person name="Wang Q."/>
            <person name="Cai R."/>
            <person name="Wang Z."/>
        </authorList>
    </citation>
    <scope>NUCLEOTIDE SEQUENCE</scope>
    <source>
        <strain evidence="9">DSM 28700</strain>
    </source>
</reference>
<evidence type="ECO:0000256" key="7">
    <source>
        <dbReference type="SAM" id="Phobius"/>
    </source>
</evidence>
<dbReference type="RefSeq" id="WP_268043162.1">
    <property type="nucleotide sequence ID" value="NZ_CP104064.1"/>
</dbReference>
<feature type="transmembrane region" description="Helical" evidence="7">
    <location>
        <begin position="149"/>
        <end position="168"/>
    </location>
</feature>
<feature type="transmembrane region" description="Helical" evidence="7">
    <location>
        <begin position="268"/>
        <end position="285"/>
    </location>
</feature>
<name>A0ABY6YZI4_9BACL</name>
<gene>
    <name evidence="9" type="ORF">NZD86_16605</name>
</gene>
<dbReference type="InterPro" id="IPR000620">
    <property type="entry name" value="EamA_dom"/>
</dbReference>
<comment type="subcellular location">
    <subcellularLocation>
        <location evidence="1">Cell membrane</location>
        <topology evidence="1">Multi-pass membrane protein</topology>
    </subcellularLocation>
</comment>
<dbReference type="InterPro" id="IPR037185">
    <property type="entry name" value="EmrE-like"/>
</dbReference>
<dbReference type="Pfam" id="PF00892">
    <property type="entry name" value="EamA"/>
    <property type="match status" value="2"/>
</dbReference>
<feature type="transmembrane region" description="Helical" evidence="7">
    <location>
        <begin position="32"/>
        <end position="55"/>
    </location>
</feature>
<evidence type="ECO:0000256" key="4">
    <source>
        <dbReference type="ARBA" id="ARBA00022692"/>
    </source>
</evidence>
<feature type="transmembrane region" description="Helical" evidence="7">
    <location>
        <begin position="7"/>
        <end position="26"/>
    </location>
</feature>
<dbReference type="Gene3D" id="1.10.3730.20">
    <property type="match status" value="2"/>
</dbReference>
<feature type="transmembrane region" description="Helical" evidence="7">
    <location>
        <begin position="243"/>
        <end position="262"/>
    </location>
</feature>
<dbReference type="PANTHER" id="PTHR32322">
    <property type="entry name" value="INNER MEMBRANE TRANSPORTER"/>
    <property type="match status" value="1"/>
</dbReference>
<feature type="domain" description="EamA" evidence="8">
    <location>
        <begin position="151"/>
        <end position="285"/>
    </location>
</feature>
<feature type="transmembrane region" description="Helical" evidence="7">
    <location>
        <begin position="94"/>
        <end position="116"/>
    </location>
</feature>
<evidence type="ECO:0000256" key="6">
    <source>
        <dbReference type="ARBA" id="ARBA00023136"/>
    </source>
</evidence>
<feature type="transmembrane region" description="Helical" evidence="7">
    <location>
        <begin position="212"/>
        <end position="234"/>
    </location>
</feature>
<dbReference type="EMBL" id="CP104064">
    <property type="protein sequence ID" value="WAH35874.1"/>
    <property type="molecule type" value="Genomic_DNA"/>
</dbReference>
<dbReference type="PANTHER" id="PTHR32322:SF18">
    <property type="entry name" value="S-ADENOSYLMETHIONINE_S-ADENOSYLHOMOCYSTEINE TRANSPORTER"/>
    <property type="match status" value="1"/>
</dbReference>
<feature type="transmembrane region" description="Helical" evidence="7">
    <location>
        <begin position="125"/>
        <end position="143"/>
    </location>
</feature>
<keyword evidence="10" id="KW-1185">Reference proteome</keyword>
<feature type="domain" description="EamA" evidence="8">
    <location>
        <begin position="8"/>
        <end position="139"/>
    </location>
</feature>
<keyword evidence="5 7" id="KW-1133">Transmembrane helix</keyword>
<evidence type="ECO:0000313" key="10">
    <source>
        <dbReference type="Proteomes" id="UP001164803"/>
    </source>
</evidence>
<evidence type="ECO:0000256" key="2">
    <source>
        <dbReference type="ARBA" id="ARBA00007362"/>
    </source>
</evidence>
<keyword evidence="3" id="KW-1003">Cell membrane</keyword>
<evidence type="ECO:0000259" key="8">
    <source>
        <dbReference type="Pfam" id="PF00892"/>
    </source>
</evidence>
<feature type="transmembrane region" description="Helical" evidence="7">
    <location>
        <begin position="67"/>
        <end position="88"/>
    </location>
</feature>
<sequence>MRQSRVMSALLIIVLVVLWGISFAIYKVALNYAPPLIFAGIRTLLGGIVVLMIALLSRKQPNFIKHFWVYAISAVFNVILFFGLQTVGLNYLPAGLFSVLIYLEPVLVGVFAWLWLGEQMTWRKVVGLIFGFMGVAAISARSLTSHVSGVGILIGILTAVFWAIGTVYTKRAQERVDMMWLLAIQFLIGGILITIAGSATESWGAVTWSAPFILGTLFGGFFGIALSWMIWFYLVKSGDASRVAAITFLVPLIAVVTSVLFLHEAVSVWLVFGLILIILGIYLTNTQKKRISEIPPVAHTGVSR</sequence>
<evidence type="ECO:0000313" key="9">
    <source>
        <dbReference type="EMBL" id="WAH35874.1"/>
    </source>
</evidence>
<evidence type="ECO:0000256" key="3">
    <source>
        <dbReference type="ARBA" id="ARBA00022475"/>
    </source>
</evidence>
<keyword evidence="4 7" id="KW-0812">Transmembrane</keyword>
<comment type="similarity">
    <text evidence="2">Belongs to the EamA transporter family.</text>
</comment>
<feature type="transmembrane region" description="Helical" evidence="7">
    <location>
        <begin position="180"/>
        <end position="200"/>
    </location>
</feature>
<dbReference type="SUPFAM" id="SSF103481">
    <property type="entry name" value="Multidrug resistance efflux transporter EmrE"/>
    <property type="match status" value="2"/>
</dbReference>
<proteinExistence type="inferred from homology"/>